<comment type="caution">
    <text evidence="18">The sequence shown here is derived from an EMBL/GenBank/DDBJ whole genome shotgun (WGS) entry which is preliminary data.</text>
</comment>
<dbReference type="GO" id="GO:0042826">
    <property type="term" value="F:histone deacetylase binding"/>
    <property type="evidence" value="ECO:0007669"/>
    <property type="project" value="TreeGrafter"/>
</dbReference>
<dbReference type="GO" id="GO:0005737">
    <property type="term" value="C:cytoplasm"/>
    <property type="evidence" value="ECO:0007669"/>
    <property type="project" value="UniProtKB-SubCell"/>
</dbReference>
<dbReference type="GO" id="GO:0008276">
    <property type="term" value="F:protein methyltransferase activity"/>
    <property type="evidence" value="ECO:0007669"/>
    <property type="project" value="UniProtKB-ARBA"/>
</dbReference>
<dbReference type="InterPro" id="IPR001214">
    <property type="entry name" value="SET_dom"/>
</dbReference>
<evidence type="ECO:0000256" key="2">
    <source>
        <dbReference type="ARBA" id="ARBA00004496"/>
    </source>
</evidence>
<evidence type="ECO:0000256" key="12">
    <source>
        <dbReference type="ARBA" id="ARBA00093423"/>
    </source>
</evidence>
<dbReference type="Gene3D" id="2.170.270.10">
    <property type="entry name" value="SET domain"/>
    <property type="match status" value="1"/>
</dbReference>
<protein>
    <recommendedName>
        <fullName evidence="13">Protein-lysine N-methyltransferase SMYD4</fullName>
    </recommendedName>
    <alternativeName>
        <fullName evidence="14">SET and MYND domain-containing protein 4</fullName>
    </alternativeName>
</protein>
<comment type="catalytic activity">
    <reaction evidence="11">
        <text>L-lysyl-[protein] + S-adenosyl-L-methionine = N(6)-methyl-L-lysyl-[protein] + S-adenosyl-L-homocysteine + H(+)</text>
        <dbReference type="Rhea" id="RHEA:51736"/>
        <dbReference type="Rhea" id="RHEA-COMP:9752"/>
        <dbReference type="Rhea" id="RHEA-COMP:13053"/>
        <dbReference type="ChEBI" id="CHEBI:15378"/>
        <dbReference type="ChEBI" id="CHEBI:29969"/>
        <dbReference type="ChEBI" id="CHEBI:57856"/>
        <dbReference type="ChEBI" id="CHEBI:59789"/>
        <dbReference type="ChEBI" id="CHEBI:61929"/>
    </reaction>
</comment>
<dbReference type="PROSITE" id="PS50865">
    <property type="entry name" value="ZF_MYND_2"/>
    <property type="match status" value="1"/>
</dbReference>
<dbReference type="InterPro" id="IPR052097">
    <property type="entry name" value="SET-MYND_domain_protein"/>
</dbReference>
<evidence type="ECO:0000256" key="5">
    <source>
        <dbReference type="ARBA" id="ARBA00022679"/>
    </source>
</evidence>
<evidence type="ECO:0000259" key="16">
    <source>
        <dbReference type="PROSITE" id="PS50280"/>
    </source>
</evidence>
<feature type="domain" description="SET" evidence="16">
    <location>
        <begin position="67"/>
        <end position="338"/>
    </location>
</feature>
<evidence type="ECO:0000256" key="15">
    <source>
        <dbReference type="PROSITE-ProRule" id="PRU00134"/>
    </source>
</evidence>
<keyword evidence="9" id="KW-0862">Zinc</keyword>
<name>A0A443SJF1_9ACAR</name>
<sequence length="571" mass="65620">MGENQEARKVLFGAQQVILSSNYFTDEMKSRMIEEVDSTATTHMEQGNDQYVDIPLLTETKIPGFSSSIQLCINEEKGRHVIVKEDIKKGTMILSEEAIGFWLTPCQYEKCCNFCMKMMAKRYVSCRDCKAVRYCSLVCEHKAWTQYHSVECPFLDILKYFSSFLTSLRFVIRYGFDAILETIDEGEKPLEYFLKNGMVDNYTFVHSLFAHDNHMPFTFAFVYCVGSLLVTRVAEDMGLIQRNSKEYCTFAAVILKQMCQININSYALLNHKLSFMPDLNILVDHGNQTRNGIGIYIGGSFFCHSCGCNCDRITIGKQLVVVANRNIKAGEEITITYGPSYKSMSFFERQAYLESHYHFKCKCNACVNKLANVMNAYRCRKCSGAVIHNSDTWTAYCVQCGRNVRDISVYYEKKTQALKDVEKAKLLLKQKNLKAVKKHLDDALTIMTRVHFSIVPQYRIHMYLLEYFSLKGDYFQMHLHCIQLALIEQELHGNDALEAASYMIKAAYLLLHHIRSTVKDSEMSIVSRARAIYSEALVIFDEIKDREINLITEDYAANFKVIPALNKMLTN</sequence>
<comment type="subcellular location">
    <subcellularLocation>
        <location evidence="2">Cytoplasm</location>
    </subcellularLocation>
    <subcellularLocation>
        <location evidence="1">Nucleus</location>
    </subcellularLocation>
</comment>
<evidence type="ECO:0000256" key="13">
    <source>
        <dbReference type="ARBA" id="ARBA00093635"/>
    </source>
</evidence>
<keyword evidence="3" id="KW-0963">Cytoplasm</keyword>
<evidence type="ECO:0000259" key="17">
    <source>
        <dbReference type="PROSITE" id="PS50865"/>
    </source>
</evidence>
<dbReference type="EMBL" id="NCKV01001855">
    <property type="protein sequence ID" value="RWS27658.1"/>
    <property type="molecule type" value="Genomic_DNA"/>
</dbReference>
<dbReference type="Pfam" id="PF01753">
    <property type="entry name" value="zf-MYND"/>
    <property type="match status" value="1"/>
</dbReference>
<proteinExistence type="predicted"/>
<gene>
    <name evidence="18" type="ORF">B4U80_00451</name>
</gene>
<keyword evidence="5" id="KW-0808">Transferase</keyword>
<keyword evidence="10" id="KW-0539">Nucleus</keyword>
<dbReference type="VEuPathDB" id="VectorBase:LDEU004382"/>
<keyword evidence="19" id="KW-1185">Reference proteome</keyword>
<dbReference type="Gene3D" id="6.10.140.2220">
    <property type="match status" value="1"/>
</dbReference>
<dbReference type="InterPro" id="IPR002893">
    <property type="entry name" value="Znf_MYND"/>
</dbReference>
<dbReference type="STRING" id="299467.A0A443SJF1"/>
<dbReference type="PANTHER" id="PTHR46165:SF2">
    <property type="entry name" value="SET AND MYND DOMAIN-CONTAINING PROTEIN 4"/>
    <property type="match status" value="1"/>
</dbReference>
<keyword evidence="6" id="KW-0949">S-adenosyl-L-methionine</keyword>
<evidence type="ECO:0000256" key="11">
    <source>
        <dbReference type="ARBA" id="ARBA00048985"/>
    </source>
</evidence>
<keyword evidence="8 15" id="KW-0863">Zinc-finger</keyword>
<dbReference type="InterPro" id="IPR044421">
    <property type="entry name" value="SMYD4_SET"/>
</dbReference>
<dbReference type="PROSITE" id="PS50280">
    <property type="entry name" value="SET"/>
    <property type="match status" value="1"/>
</dbReference>
<dbReference type="Proteomes" id="UP000288716">
    <property type="component" value="Unassembled WGS sequence"/>
</dbReference>
<evidence type="ECO:0000256" key="6">
    <source>
        <dbReference type="ARBA" id="ARBA00022691"/>
    </source>
</evidence>
<evidence type="ECO:0000256" key="4">
    <source>
        <dbReference type="ARBA" id="ARBA00022603"/>
    </source>
</evidence>
<keyword evidence="4" id="KW-0489">Methyltransferase</keyword>
<dbReference type="SUPFAM" id="SSF144232">
    <property type="entry name" value="HIT/MYND zinc finger-like"/>
    <property type="match status" value="1"/>
</dbReference>
<dbReference type="AlphaFoldDB" id="A0A443SJF1"/>
<dbReference type="GO" id="GO:0005634">
    <property type="term" value="C:nucleus"/>
    <property type="evidence" value="ECO:0007669"/>
    <property type="project" value="UniProtKB-SubCell"/>
</dbReference>
<dbReference type="OrthoDB" id="62495at2759"/>
<dbReference type="CDD" id="cd10536">
    <property type="entry name" value="SET_SMYD4"/>
    <property type="match status" value="1"/>
</dbReference>
<reference evidence="18 19" key="1">
    <citation type="journal article" date="2018" name="Gigascience">
        <title>Genomes of trombidid mites reveal novel predicted allergens and laterally-transferred genes associated with secondary metabolism.</title>
        <authorList>
            <person name="Dong X."/>
            <person name="Chaisiri K."/>
            <person name="Xia D."/>
            <person name="Armstrong S.D."/>
            <person name="Fang Y."/>
            <person name="Donnelly M.J."/>
            <person name="Kadowaki T."/>
            <person name="McGarry J.W."/>
            <person name="Darby A.C."/>
            <person name="Makepeace B.L."/>
        </authorList>
    </citation>
    <scope>NUCLEOTIDE SEQUENCE [LARGE SCALE GENOMIC DNA]</scope>
    <source>
        <strain evidence="18">UoL-UT</strain>
    </source>
</reference>
<evidence type="ECO:0000313" key="18">
    <source>
        <dbReference type="EMBL" id="RWS27658.1"/>
    </source>
</evidence>
<dbReference type="PANTHER" id="PTHR46165">
    <property type="entry name" value="SET AND MYND DOMAIN-CONTAINING PROTEIN 4"/>
    <property type="match status" value="1"/>
</dbReference>
<evidence type="ECO:0000256" key="1">
    <source>
        <dbReference type="ARBA" id="ARBA00004123"/>
    </source>
</evidence>
<evidence type="ECO:0000256" key="7">
    <source>
        <dbReference type="ARBA" id="ARBA00022723"/>
    </source>
</evidence>
<dbReference type="GO" id="GO:0008170">
    <property type="term" value="F:N-methyltransferase activity"/>
    <property type="evidence" value="ECO:0007669"/>
    <property type="project" value="UniProtKB-ARBA"/>
</dbReference>
<evidence type="ECO:0000256" key="14">
    <source>
        <dbReference type="ARBA" id="ARBA00093680"/>
    </source>
</evidence>
<evidence type="ECO:0000256" key="8">
    <source>
        <dbReference type="ARBA" id="ARBA00022771"/>
    </source>
</evidence>
<dbReference type="SUPFAM" id="SSF82199">
    <property type="entry name" value="SET domain"/>
    <property type="match status" value="1"/>
</dbReference>
<evidence type="ECO:0000313" key="19">
    <source>
        <dbReference type="Proteomes" id="UP000288716"/>
    </source>
</evidence>
<comment type="function">
    <text evidence="12">Protein-lysine N-methyltransferase. Monomethylates PRMT5, modulating its transcriptional activity. May also act as a histone methyltransferase. Plays a critical role in cardiac development. Acts as a key epigenetic regulator of gene expression during cardiac development via its dual activities as a methyltransferase and negative regulator of HDAC1.</text>
</comment>
<evidence type="ECO:0000256" key="3">
    <source>
        <dbReference type="ARBA" id="ARBA00022490"/>
    </source>
</evidence>
<dbReference type="Pfam" id="PF00856">
    <property type="entry name" value="SET"/>
    <property type="match status" value="1"/>
</dbReference>
<dbReference type="GO" id="GO:0008270">
    <property type="term" value="F:zinc ion binding"/>
    <property type="evidence" value="ECO:0007669"/>
    <property type="project" value="UniProtKB-KW"/>
</dbReference>
<dbReference type="InterPro" id="IPR046341">
    <property type="entry name" value="SET_dom_sf"/>
</dbReference>
<dbReference type="GO" id="GO:0008757">
    <property type="term" value="F:S-adenosylmethionine-dependent methyltransferase activity"/>
    <property type="evidence" value="ECO:0007669"/>
    <property type="project" value="UniProtKB-ARBA"/>
</dbReference>
<dbReference type="Gene3D" id="1.10.220.160">
    <property type="match status" value="1"/>
</dbReference>
<organism evidence="18 19">
    <name type="scientific">Leptotrombidium deliense</name>
    <dbReference type="NCBI Taxonomy" id="299467"/>
    <lineage>
        <taxon>Eukaryota</taxon>
        <taxon>Metazoa</taxon>
        <taxon>Ecdysozoa</taxon>
        <taxon>Arthropoda</taxon>
        <taxon>Chelicerata</taxon>
        <taxon>Arachnida</taxon>
        <taxon>Acari</taxon>
        <taxon>Acariformes</taxon>
        <taxon>Trombidiformes</taxon>
        <taxon>Prostigmata</taxon>
        <taxon>Anystina</taxon>
        <taxon>Parasitengona</taxon>
        <taxon>Trombiculoidea</taxon>
        <taxon>Trombiculidae</taxon>
        <taxon>Leptotrombidium</taxon>
    </lineage>
</organism>
<feature type="domain" description="MYND-type" evidence="17">
    <location>
        <begin position="112"/>
        <end position="152"/>
    </location>
</feature>
<evidence type="ECO:0000256" key="10">
    <source>
        <dbReference type="ARBA" id="ARBA00023242"/>
    </source>
</evidence>
<accession>A0A443SJF1</accession>
<evidence type="ECO:0000256" key="9">
    <source>
        <dbReference type="ARBA" id="ARBA00022833"/>
    </source>
</evidence>
<dbReference type="GO" id="GO:0032259">
    <property type="term" value="P:methylation"/>
    <property type="evidence" value="ECO:0007669"/>
    <property type="project" value="UniProtKB-KW"/>
</dbReference>
<keyword evidence="7" id="KW-0479">Metal-binding</keyword>